<comment type="similarity">
    <text evidence="2">Belongs to the KHG/KDPG aldolase family.</text>
</comment>
<comment type="subunit">
    <text evidence="3">Homotrimer.</text>
</comment>
<dbReference type="Gene3D" id="3.20.20.70">
    <property type="entry name" value="Aldolase class I"/>
    <property type="match status" value="1"/>
</dbReference>
<organism evidence="6 7">
    <name type="scientific">Aquimarina celericrescens</name>
    <dbReference type="NCBI Taxonomy" id="1964542"/>
    <lineage>
        <taxon>Bacteria</taxon>
        <taxon>Pseudomonadati</taxon>
        <taxon>Bacteroidota</taxon>
        <taxon>Flavobacteriia</taxon>
        <taxon>Flavobacteriales</taxon>
        <taxon>Flavobacteriaceae</taxon>
        <taxon>Aquimarina</taxon>
    </lineage>
</organism>
<keyword evidence="7" id="KW-1185">Reference proteome</keyword>
<dbReference type="PANTHER" id="PTHR30246">
    <property type="entry name" value="2-KETO-3-DEOXY-6-PHOSPHOGLUCONATE ALDOLASE"/>
    <property type="match status" value="1"/>
</dbReference>
<dbReference type="GO" id="GO:0008675">
    <property type="term" value="F:2-dehydro-3-deoxy-phosphogluconate aldolase activity"/>
    <property type="evidence" value="ECO:0007669"/>
    <property type="project" value="UniProtKB-EC"/>
</dbReference>
<dbReference type="PANTHER" id="PTHR30246:SF1">
    <property type="entry name" value="2-DEHYDRO-3-DEOXY-6-PHOSPHOGALACTONATE ALDOLASE-RELATED"/>
    <property type="match status" value="1"/>
</dbReference>
<name>A0ABW5AX45_9FLAO</name>
<dbReference type="CDD" id="cd00452">
    <property type="entry name" value="KDPG_aldolase"/>
    <property type="match status" value="1"/>
</dbReference>
<evidence type="ECO:0000256" key="5">
    <source>
        <dbReference type="ARBA" id="ARBA00023277"/>
    </source>
</evidence>
<evidence type="ECO:0000256" key="2">
    <source>
        <dbReference type="ARBA" id="ARBA00006906"/>
    </source>
</evidence>
<dbReference type="NCBIfam" id="TIGR01182">
    <property type="entry name" value="eda"/>
    <property type="match status" value="1"/>
</dbReference>
<dbReference type="SUPFAM" id="SSF51569">
    <property type="entry name" value="Aldolase"/>
    <property type="match status" value="1"/>
</dbReference>
<dbReference type="InterPro" id="IPR000887">
    <property type="entry name" value="Aldlse_KDPG_KHG"/>
</dbReference>
<dbReference type="EMBL" id="JBHUHY010000013">
    <property type="protein sequence ID" value="MFD2187573.1"/>
    <property type="molecule type" value="Genomic_DNA"/>
</dbReference>
<reference evidence="7" key="1">
    <citation type="journal article" date="2019" name="Int. J. Syst. Evol. Microbiol.">
        <title>The Global Catalogue of Microorganisms (GCM) 10K type strain sequencing project: providing services to taxonomists for standard genome sequencing and annotation.</title>
        <authorList>
            <consortium name="The Broad Institute Genomics Platform"/>
            <consortium name="The Broad Institute Genome Sequencing Center for Infectious Disease"/>
            <person name="Wu L."/>
            <person name="Ma J."/>
        </authorList>
    </citation>
    <scope>NUCLEOTIDE SEQUENCE [LARGE SCALE GENOMIC DNA]</scope>
    <source>
        <strain evidence="7">DT92</strain>
    </source>
</reference>
<keyword evidence="4 6" id="KW-0456">Lyase</keyword>
<evidence type="ECO:0000256" key="1">
    <source>
        <dbReference type="ARBA" id="ARBA00004761"/>
    </source>
</evidence>
<dbReference type="NCBIfam" id="NF005499">
    <property type="entry name" value="PRK07114.1"/>
    <property type="match status" value="1"/>
</dbReference>
<protein>
    <submittedName>
        <fullName evidence="6">Bifunctional 4-hydroxy-2-oxoglutarate aldolase/2-dehydro-3-deoxy-phosphogluconate aldolase</fullName>
        <ecNumber evidence="6">4.1.2.14</ecNumber>
        <ecNumber evidence="6">4.1.3.16</ecNumber>
    </submittedName>
</protein>
<comment type="caution">
    <text evidence="6">The sequence shown here is derived from an EMBL/GenBank/DDBJ whole genome shotgun (WGS) entry which is preliminary data.</text>
</comment>
<accession>A0ABW5AX45</accession>
<gene>
    <name evidence="6" type="ORF">ACFSJT_12300</name>
</gene>
<dbReference type="Proteomes" id="UP001597344">
    <property type="component" value="Unassembled WGS sequence"/>
</dbReference>
<evidence type="ECO:0000313" key="7">
    <source>
        <dbReference type="Proteomes" id="UP001597344"/>
    </source>
</evidence>
<dbReference type="RefSeq" id="WP_378320575.1">
    <property type="nucleotide sequence ID" value="NZ_JBHUHY010000013.1"/>
</dbReference>
<evidence type="ECO:0000256" key="3">
    <source>
        <dbReference type="ARBA" id="ARBA00011233"/>
    </source>
</evidence>
<sequence>MKKHSITNIIQIMEKTGMIPVFNHSDIDVSKQIINASYDGGVRVFEFTNRGDNAIEVFTELAKYSKKYEDLILGVGTIFDSKTAKIFLDAGAQFIVSPALVKELANFANEKNVLWIPGCSTVTEVYCATKLGAELIKAFPGNMLGPAFVKAIKSVLPGIKIMPTGGVSPNKENLKNWFETGVSCVGMGSQLFKKEFIETKDYIELSKVISETLEIIKSFRN</sequence>
<evidence type="ECO:0000313" key="6">
    <source>
        <dbReference type="EMBL" id="MFD2187573.1"/>
    </source>
</evidence>
<dbReference type="EC" id="4.1.3.16" evidence="6"/>
<proteinExistence type="inferred from homology"/>
<dbReference type="EC" id="4.1.2.14" evidence="6"/>
<evidence type="ECO:0000256" key="4">
    <source>
        <dbReference type="ARBA" id="ARBA00023239"/>
    </source>
</evidence>
<dbReference type="GO" id="GO:0008700">
    <property type="term" value="F:(R,S)-4-hydroxy-2-oxoglutarate aldolase activity"/>
    <property type="evidence" value="ECO:0007669"/>
    <property type="project" value="UniProtKB-EC"/>
</dbReference>
<dbReference type="InterPro" id="IPR013785">
    <property type="entry name" value="Aldolase_TIM"/>
</dbReference>
<comment type="pathway">
    <text evidence="1">Carbohydrate acid metabolism.</text>
</comment>
<keyword evidence="5" id="KW-0119">Carbohydrate metabolism</keyword>
<dbReference type="Pfam" id="PF01081">
    <property type="entry name" value="Aldolase"/>
    <property type="match status" value="1"/>
</dbReference>